<sequence>MKITNYIAVSGYTDHFKLPLPEDSLSFLREYPTDLILLRLSKINAMLFQERDGQNIDLVILKNVIFENVLDRKRFEEIASDYHGVSRLFAAPPLTTLMTNCLQNYVQGSPDLIINTLEFARNLFRTLLIYNQLYYGRFDGKNFESLEAVFKLEVMQQSYLRRGDPLNMVTSMKFAFISKFVTEHQSLKSPAQKYFKEIGLGNPWLFNKFFMEVLTTVTWSANQGKHILELVNMPVGLIREFEFKLGDIDTKDKLSLHMDVIPKPFYFIAEQQAIILDYSFFQYAMEHGFFYSFYQRVLTEDPRFKNFGIFKSYIGMHFFEKYLVGNYLNAIFQNYGHLVIATEKYQDFIVKGSARDIFLIEVKMTDLNPRTLENLDYQEFKTYLDNNFLSSKEKGGKNKGAAQLIRQIEYLGAEDSELLDILDVKSAKRLNIYPIIICSDVNVNIGGVHEYVNASFDDMIGPRRENFESIQPLVILHVDLLIEYFGLLKRKPGMLSEWIKGYVKQNKNLMKQFQNDGGIDNYLKTKRSFASYLAAKDHGDLLSITLKEMESSFKLNVEAYGRESENSCPI</sequence>
<name>A0A327S254_9SPHI</name>
<proteinExistence type="predicted"/>
<dbReference type="RefSeq" id="WP_111636142.1">
    <property type="nucleotide sequence ID" value="NZ_QLLR01000039.1"/>
</dbReference>
<dbReference type="AlphaFoldDB" id="A0A327S254"/>
<accession>A0A327S254</accession>
<evidence type="ECO:0000313" key="1">
    <source>
        <dbReference type="EMBL" id="RAJ22372.1"/>
    </source>
</evidence>
<comment type="caution">
    <text evidence="1">The sequence shown here is derived from an EMBL/GenBank/DDBJ whole genome shotgun (WGS) entry which is preliminary data.</text>
</comment>
<dbReference type="OrthoDB" id="723388at2"/>
<reference evidence="1 2" key="1">
    <citation type="submission" date="2018-06" db="EMBL/GenBank/DDBJ databases">
        <title>Genomic Encyclopedia of Archaeal and Bacterial Type Strains, Phase II (KMG-II): from individual species to whole genera.</title>
        <authorList>
            <person name="Goeker M."/>
        </authorList>
    </citation>
    <scope>NUCLEOTIDE SEQUENCE [LARGE SCALE GENOMIC DNA]</scope>
    <source>
        <strain evidence="1 2">DSM 14825</strain>
    </source>
</reference>
<gene>
    <name evidence="1" type="ORF">LY11_04837</name>
</gene>
<organism evidence="1 2">
    <name type="scientific">Pedobacter cryoconitis</name>
    <dbReference type="NCBI Taxonomy" id="188932"/>
    <lineage>
        <taxon>Bacteria</taxon>
        <taxon>Pseudomonadati</taxon>
        <taxon>Bacteroidota</taxon>
        <taxon>Sphingobacteriia</taxon>
        <taxon>Sphingobacteriales</taxon>
        <taxon>Sphingobacteriaceae</taxon>
        <taxon>Pedobacter</taxon>
    </lineage>
</organism>
<dbReference type="Proteomes" id="UP000249754">
    <property type="component" value="Unassembled WGS sequence"/>
</dbReference>
<protein>
    <submittedName>
        <fullName evidence="1">Uncharacterized protein</fullName>
    </submittedName>
</protein>
<evidence type="ECO:0000313" key="2">
    <source>
        <dbReference type="Proteomes" id="UP000249754"/>
    </source>
</evidence>
<dbReference type="EMBL" id="QLLR01000039">
    <property type="protein sequence ID" value="RAJ22372.1"/>
    <property type="molecule type" value="Genomic_DNA"/>
</dbReference>